<keyword evidence="3" id="KW-1185">Reference proteome</keyword>
<gene>
    <name evidence="2" type="ORF">SteCoe_6478</name>
</gene>
<evidence type="ECO:0000313" key="2">
    <source>
        <dbReference type="EMBL" id="OMJ91016.1"/>
    </source>
</evidence>
<dbReference type="Proteomes" id="UP000187209">
    <property type="component" value="Unassembled WGS sequence"/>
</dbReference>
<dbReference type="GO" id="GO:0035091">
    <property type="term" value="F:phosphatidylinositol binding"/>
    <property type="evidence" value="ECO:0007669"/>
    <property type="project" value="InterPro"/>
</dbReference>
<comment type="caution">
    <text evidence="2">The sequence shown here is derived from an EMBL/GenBank/DDBJ whole genome shotgun (WGS) entry which is preliminary data.</text>
</comment>
<dbReference type="SUPFAM" id="SSF55961">
    <property type="entry name" value="Bet v1-like"/>
    <property type="match status" value="1"/>
</dbReference>
<dbReference type="Gene3D" id="3.30.530.20">
    <property type="match status" value="1"/>
</dbReference>
<dbReference type="AlphaFoldDB" id="A0A1R2CPS8"/>
<evidence type="ECO:0000313" key="3">
    <source>
        <dbReference type="Proteomes" id="UP000187209"/>
    </source>
</evidence>
<proteinExistence type="predicted"/>
<dbReference type="Pfam" id="PF00787">
    <property type="entry name" value="PX"/>
    <property type="match status" value="1"/>
</dbReference>
<feature type="domain" description="PX" evidence="1">
    <location>
        <begin position="9"/>
        <end position="168"/>
    </location>
</feature>
<reference evidence="2 3" key="1">
    <citation type="submission" date="2016-11" db="EMBL/GenBank/DDBJ databases">
        <title>The macronuclear genome of Stentor coeruleus: a giant cell with tiny introns.</title>
        <authorList>
            <person name="Slabodnick M."/>
            <person name="Ruby J.G."/>
            <person name="Reiff S.B."/>
            <person name="Swart E.C."/>
            <person name="Gosai S."/>
            <person name="Prabakaran S."/>
            <person name="Witkowska E."/>
            <person name="Larue G.E."/>
            <person name="Fisher S."/>
            <person name="Freeman R.M."/>
            <person name="Gunawardena J."/>
            <person name="Chu W."/>
            <person name="Stover N.A."/>
            <person name="Gregory B.D."/>
            <person name="Nowacki M."/>
            <person name="Derisi J."/>
            <person name="Roy S.W."/>
            <person name="Marshall W.F."/>
            <person name="Sood P."/>
        </authorList>
    </citation>
    <scope>NUCLEOTIDE SEQUENCE [LARGE SCALE GENOMIC DNA]</scope>
    <source>
        <strain evidence="2">WM001</strain>
    </source>
</reference>
<dbReference type="SUPFAM" id="SSF64268">
    <property type="entry name" value="PX domain"/>
    <property type="match status" value="1"/>
</dbReference>
<sequence length="520" mass="60648">MEFVDTCVVLKINRMRETLSDALFSKSFTEYEVKISFHSMKFLEYRRYRQFREFKEKIPISLQDRLPNFPKKKILHKSAKLTEERRIQLEKWLNAVIGYKEYLESLMNFLNIPESIVRILACGGGCKLNAGERAVASLLKNIPKMDKNGNKYLKDFSNEFFSHTEQNLSQASAGILLRSLIPLCANPSVAYAAINILYKLVTIESYRWSDFIQQTLLDNVELLREMKIDQHILNSYQQHTGLKGYEIAKIFKECFERKGMTNYFKYFLNYNEEAYQSFCLKEQGKLCRETKVCCKVINDWAFLNTDHYLGMLKVAYRKNEDCVEVKGEILIEAPVGKISHYIKNPEKRKEWDYFMEGMKIIKRFDDQENLIWYSLKKNKKTTVDLSLQCRITESLNHCLIIFNSVNTEEIPIVKNVQRVNCSQAYYEILSLGAKIRRSSSTTDEIESEDESAESYQSHCVSLANEESKVSKLFLLFKMKPEMARCFVDDLSEETSVLKESLVSLKKTIENSKVSGILMNN</sequence>
<accession>A0A1R2CPS8</accession>
<dbReference type="InterPro" id="IPR001683">
    <property type="entry name" value="PX_dom"/>
</dbReference>
<dbReference type="EMBL" id="MPUH01000090">
    <property type="protein sequence ID" value="OMJ91016.1"/>
    <property type="molecule type" value="Genomic_DNA"/>
</dbReference>
<dbReference type="InterPro" id="IPR036871">
    <property type="entry name" value="PX_dom_sf"/>
</dbReference>
<protein>
    <recommendedName>
        <fullName evidence="1">PX domain-containing protein</fullName>
    </recommendedName>
</protein>
<dbReference type="InterPro" id="IPR023393">
    <property type="entry name" value="START-like_dom_sf"/>
</dbReference>
<evidence type="ECO:0000259" key="1">
    <source>
        <dbReference type="PROSITE" id="PS50195"/>
    </source>
</evidence>
<name>A0A1R2CPS8_9CILI</name>
<dbReference type="OrthoDB" id="323432at2759"/>
<organism evidence="2 3">
    <name type="scientific">Stentor coeruleus</name>
    <dbReference type="NCBI Taxonomy" id="5963"/>
    <lineage>
        <taxon>Eukaryota</taxon>
        <taxon>Sar</taxon>
        <taxon>Alveolata</taxon>
        <taxon>Ciliophora</taxon>
        <taxon>Postciliodesmatophora</taxon>
        <taxon>Heterotrichea</taxon>
        <taxon>Heterotrichida</taxon>
        <taxon>Stentoridae</taxon>
        <taxon>Stentor</taxon>
    </lineage>
</organism>
<dbReference type="Gene3D" id="3.30.1520.10">
    <property type="entry name" value="Phox-like domain"/>
    <property type="match status" value="1"/>
</dbReference>
<dbReference type="PROSITE" id="PS50195">
    <property type="entry name" value="PX"/>
    <property type="match status" value="1"/>
</dbReference>